<accession>A0ABU7D9E5</accession>
<dbReference type="EMBL" id="JAHUTJ010017352">
    <property type="protein sequence ID" value="MED6270735.1"/>
    <property type="molecule type" value="Genomic_DNA"/>
</dbReference>
<keyword evidence="3" id="KW-1185">Reference proteome</keyword>
<keyword evidence="1" id="KW-1133">Transmembrane helix</keyword>
<organism evidence="2 3">
    <name type="scientific">Characodon lateralis</name>
    <dbReference type="NCBI Taxonomy" id="208331"/>
    <lineage>
        <taxon>Eukaryota</taxon>
        <taxon>Metazoa</taxon>
        <taxon>Chordata</taxon>
        <taxon>Craniata</taxon>
        <taxon>Vertebrata</taxon>
        <taxon>Euteleostomi</taxon>
        <taxon>Actinopterygii</taxon>
        <taxon>Neopterygii</taxon>
        <taxon>Teleostei</taxon>
        <taxon>Neoteleostei</taxon>
        <taxon>Acanthomorphata</taxon>
        <taxon>Ovalentaria</taxon>
        <taxon>Atherinomorphae</taxon>
        <taxon>Cyprinodontiformes</taxon>
        <taxon>Goodeidae</taxon>
        <taxon>Characodon</taxon>
    </lineage>
</organism>
<dbReference type="Proteomes" id="UP001352852">
    <property type="component" value="Unassembled WGS sequence"/>
</dbReference>
<evidence type="ECO:0000313" key="2">
    <source>
        <dbReference type="EMBL" id="MED6270735.1"/>
    </source>
</evidence>
<reference evidence="2 3" key="1">
    <citation type="submission" date="2021-06" db="EMBL/GenBank/DDBJ databases">
        <authorList>
            <person name="Palmer J.M."/>
        </authorList>
    </citation>
    <scope>NUCLEOTIDE SEQUENCE [LARGE SCALE GENOMIC DNA]</scope>
    <source>
        <strain evidence="2 3">CL_MEX2019</strain>
        <tissue evidence="2">Muscle</tissue>
    </source>
</reference>
<evidence type="ECO:0000313" key="3">
    <source>
        <dbReference type="Proteomes" id="UP001352852"/>
    </source>
</evidence>
<name>A0ABU7D9E5_9TELE</name>
<keyword evidence="1" id="KW-0472">Membrane</keyword>
<sequence length="112" mass="12988">MGSSFQDSYGLTDYQALRYHLYYWIYFSWLPPGFYLCSFHYETCPPSTAPLVLSTQSPSTAADQGTKHYCWTHLLSSTRFPPPQFPLPLAVYQQQPRVLSGWRPQLQDPMET</sequence>
<keyword evidence="1" id="KW-0812">Transmembrane</keyword>
<comment type="caution">
    <text evidence="2">The sequence shown here is derived from an EMBL/GenBank/DDBJ whole genome shotgun (WGS) entry which is preliminary data.</text>
</comment>
<gene>
    <name evidence="2" type="ORF">CHARACLAT_013349</name>
</gene>
<protein>
    <submittedName>
        <fullName evidence="2">Uncharacterized protein</fullName>
    </submittedName>
</protein>
<evidence type="ECO:0000256" key="1">
    <source>
        <dbReference type="SAM" id="Phobius"/>
    </source>
</evidence>
<feature type="transmembrane region" description="Helical" evidence="1">
    <location>
        <begin position="21"/>
        <end position="41"/>
    </location>
</feature>
<proteinExistence type="predicted"/>